<dbReference type="OrthoDB" id="411397at2"/>
<organism evidence="2 3">
    <name type="scientific">Anaerobacillus alkalilacustris</name>
    <dbReference type="NCBI Taxonomy" id="393763"/>
    <lineage>
        <taxon>Bacteria</taxon>
        <taxon>Bacillati</taxon>
        <taxon>Bacillota</taxon>
        <taxon>Bacilli</taxon>
        <taxon>Bacillales</taxon>
        <taxon>Bacillaceae</taxon>
        <taxon>Anaerobacillus</taxon>
    </lineage>
</organism>
<evidence type="ECO:0000313" key="2">
    <source>
        <dbReference type="EMBL" id="OIJ13934.1"/>
    </source>
</evidence>
<evidence type="ECO:0000259" key="1">
    <source>
        <dbReference type="Pfam" id="PF08984"/>
    </source>
</evidence>
<dbReference type="RefSeq" id="WP_071309321.1">
    <property type="nucleotide sequence ID" value="NZ_MLQR01000024.1"/>
</dbReference>
<dbReference type="EMBL" id="MLQR01000024">
    <property type="protein sequence ID" value="OIJ13934.1"/>
    <property type="molecule type" value="Genomic_DNA"/>
</dbReference>
<dbReference type="Gene3D" id="1.10.3910.10">
    <property type="entry name" value="SP0561-like"/>
    <property type="match status" value="1"/>
</dbReference>
<gene>
    <name evidence="2" type="ORF">BKP37_09255</name>
</gene>
<feature type="domain" description="DUF1858" evidence="1">
    <location>
        <begin position="6"/>
        <end position="61"/>
    </location>
</feature>
<comment type="caution">
    <text evidence="2">The sequence shown here is derived from an EMBL/GenBank/DDBJ whole genome shotgun (WGS) entry which is preliminary data.</text>
</comment>
<sequence length="74" mass="8469">MKEICLKKSIYQLCTAYPELIELMKELGFVNITKPGMLQSMGKIMTIPKGCRTMKIPLEKVKEHLTSHGFKIID</sequence>
<dbReference type="SUPFAM" id="SSF140683">
    <property type="entry name" value="SP0561-like"/>
    <property type="match status" value="1"/>
</dbReference>
<reference evidence="2 3" key="1">
    <citation type="submission" date="2016-10" db="EMBL/GenBank/DDBJ databases">
        <title>Draft genome sequences of four alkaliphilic bacteria belonging to the Anaerobacillus genus.</title>
        <authorList>
            <person name="Bassil N.M."/>
            <person name="Lloyd J.R."/>
        </authorList>
    </citation>
    <scope>NUCLEOTIDE SEQUENCE [LARGE SCALE GENOMIC DNA]</scope>
    <source>
        <strain evidence="2 3">DSM 18345</strain>
    </source>
</reference>
<protein>
    <recommendedName>
        <fullName evidence="1">DUF1858 domain-containing protein</fullName>
    </recommendedName>
</protein>
<name>A0A1S2LNM2_9BACI</name>
<dbReference type="AlphaFoldDB" id="A0A1S2LNM2"/>
<dbReference type="Proteomes" id="UP000179524">
    <property type="component" value="Unassembled WGS sequence"/>
</dbReference>
<dbReference type="InterPro" id="IPR038062">
    <property type="entry name" value="ScdA-like_N_sf"/>
</dbReference>
<evidence type="ECO:0000313" key="3">
    <source>
        <dbReference type="Proteomes" id="UP000179524"/>
    </source>
</evidence>
<dbReference type="Pfam" id="PF08984">
    <property type="entry name" value="DUF1858"/>
    <property type="match status" value="1"/>
</dbReference>
<dbReference type="InterPro" id="IPR015077">
    <property type="entry name" value="DUF1858"/>
</dbReference>
<accession>A0A1S2LNM2</accession>
<keyword evidence="3" id="KW-1185">Reference proteome</keyword>
<proteinExistence type="predicted"/>